<gene>
    <name evidence="1" type="ORF">DYB35_000821</name>
    <name evidence="2" type="ORF">DYB37_001083</name>
</gene>
<reference evidence="3 4" key="1">
    <citation type="submission" date="2018-08" db="EMBL/GenBank/DDBJ databases">
        <title>Aphanomyces genome sequencing and annotation.</title>
        <authorList>
            <person name="Minardi D."/>
            <person name="Oidtmann B."/>
            <person name="Van Der Giezen M."/>
            <person name="Studholme D.J."/>
        </authorList>
    </citation>
    <scope>NUCLEOTIDE SEQUENCE [LARGE SCALE GENOMIC DNA]</scope>
    <source>
        <strain evidence="2 3">Da</strain>
        <strain evidence="1 4">Sv</strain>
    </source>
</reference>
<comment type="caution">
    <text evidence="2">The sequence shown here is derived from an EMBL/GenBank/DDBJ whole genome shotgun (WGS) entry which is preliminary data.</text>
</comment>
<dbReference type="InterPro" id="IPR011057">
    <property type="entry name" value="Mss4-like_sf"/>
</dbReference>
<dbReference type="AlphaFoldDB" id="A0A3R7BDB8"/>
<dbReference type="EMBL" id="QUTH01002519">
    <property type="protein sequence ID" value="RHZ25543.1"/>
    <property type="molecule type" value="Genomic_DNA"/>
</dbReference>
<dbReference type="InterPro" id="IPR046149">
    <property type="entry name" value="DUF6151"/>
</dbReference>
<protein>
    <recommendedName>
        <fullName evidence="5">CENP-V/GFA domain-containing protein</fullName>
    </recommendedName>
</protein>
<evidence type="ECO:0008006" key="5">
    <source>
        <dbReference type="Google" id="ProtNLM"/>
    </source>
</evidence>
<dbReference type="Gene3D" id="3.90.1590.10">
    <property type="entry name" value="glutathione-dependent formaldehyde- activating enzyme (gfa)"/>
    <property type="match status" value="1"/>
</dbReference>
<evidence type="ECO:0000313" key="3">
    <source>
        <dbReference type="Proteomes" id="UP000285430"/>
    </source>
</evidence>
<dbReference type="Proteomes" id="UP000285430">
    <property type="component" value="Unassembled WGS sequence"/>
</dbReference>
<dbReference type="Pfam" id="PF19648">
    <property type="entry name" value="DUF6151"/>
    <property type="match status" value="1"/>
</dbReference>
<name>A0A3R7BDB8_APHAT</name>
<accession>A0A3R7BDB8</accession>
<dbReference type="EMBL" id="QUTG01002679">
    <property type="protein sequence ID" value="RHY95203.1"/>
    <property type="molecule type" value="Genomic_DNA"/>
</dbReference>
<dbReference type="SUPFAM" id="SSF51316">
    <property type="entry name" value="Mss4-like"/>
    <property type="match status" value="1"/>
</dbReference>
<dbReference type="VEuPathDB" id="FungiDB:H257_05304"/>
<evidence type="ECO:0000313" key="1">
    <source>
        <dbReference type="EMBL" id="RHY95203.1"/>
    </source>
</evidence>
<sequence length="205" mass="21923">MKTEIALTAAAGLVSWVGWQLGRVSTVRLDSGFACACQQVQGHVNAPAALHIVCYCDDCQKFATLTCQSTSKSPVDTHGGTDIVQVFPADVTISKGKANVTIAKLSDKTALLRVFASCCNTPLFNAIDDLAFIGLFTSTLKQPEDVGPVQFRIMGKFATSAPIEPVAPTFSLGFGLVFFTRALVVYRSRAHPTPLDGTMPRLVLK</sequence>
<dbReference type="Proteomes" id="UP000285712">
    <property type="component" value="Unassembled WGS sequence"/>
</dbReference>
<evidence type="ECO:0000313" key="4">
    <source>
        <dbReference type="Proteomes" id="UP000285712"/>
    </source>
</evidence>
<organism evidence="2 3">
    <name type="scientific">Aphanomyces astaci</name>
    <name type="common">Crayfish plague agent</name>
    <dbReference type="NCBI Taxonomy" id="112090"/>
    <lineage>
        <taxon>Eukaryota</taxon>
        <taxon>Sar</taxon>
        <taxon>Stramenopiles</taxon>
        <taxon>Oomycota</taxon>
        <taxon>Saprolegniomycetes</taxon>
        <taxon>Saprolegniales</taxon>
        <taxon>Verrucalvaceae</taxon>
        <taxon>Aphanomyces</taxon>
    </lineage>
</organism>
<proteinExistence type="predicted"/>
<evidence type="ECO:0000313" key="2">
    <source>
        <dbReference type="EMBL" id="RHZ25543.1"/>
    </source>
</evidence>